<dbReference type="NCBIfam" id="TIGR00521">
    <property type="entry name" value="coaBC_dfp"/>
    <property type="match status" value="1"/>
</dbReference>
<dbReference type="Proteomes" id="UP000676169">
    <property type="component" value="Chromosome"/>
</dbReference>
<dbReference type="GO" id="GO:0004633">
    <property type="term" value="F:phosphopantothenoylcysteine decarboxylase activity"/>
    <property type="evidence" value="ECO:0007669"/>
    <property type="project" value="UniProtKB-EC"/>
</dbReference>
<keyword evidence="2" id="KW-0456">Lyase</keyword>
<dbReference type="AlphaFoldDB" id="A0A975G8L5"/>
<reference evidence="2" key="1">
    <citation type="submission" date="2021-04" db="EMBL/GenBank/DDBJ databases">
        <title>Luteolibacter sp. 32A isolated from the skin of an Anderson's salamander (Ambystoma andersonii).</title>
        <authorList>
            <person name="Spergser J."/>
            <person name="Busse H.-J."/>
        </authorList>
    </citation>
    <scope>NUCLEOTIDE SEQUENCE</scope>
    <source>
        <strain evidence="2">32A</strain>
    </source>
</reference>
<dbReference type="InterPro" id="IPR005252">
    <property type="entry name" value="CoaBC"/>
</dbReference>
<dbReference type="EC" id="6.3.2.5" evidence="2"/>
<dbReference type="Pfam" id="PF04127">
    <property type="entry name" value="DFP"/>
    <property type="match status" value="1"/>
</dbReference>
<evidence type="ECO:0000313" key="3">
    <source>
        <dbReference type="Proteomes" id="UP000676169"/>
    </source>
</evidence>
<gene>
    <name evidence="2" type="primary">coaBC</name>
    <name evidence="2" type="ORF">KBB96_19215</name>
</gene>
<dbReference type="InterPro" id="IPR035929">
    <property type="entry name" value="CoaB-like_sf"/>
</dbReference>
<dbReference type="SUPFAM" id="SSF102645">
    <property type="entry name" value="CoaB-like"/>
    <property type="match status" value="1"/>
</dbReference>
<dbReference type="EC" id="4.1.1.36" evidence="2"/>
<dbReference type="KEGG" id="lamb:KBB96_19215"/>
<protein>
    <submittedName>
        <fullName evidence="2">Bifunctional phosphopantothenoylcysteine decarboxylase/phosphopantothenate--cysteine ligase CoaBC</fullName>
        <ecNumber evidence="2">4.1.1.36</ecNumber>
        <ecNumber evidence="2">6.3.2.5</ecNumber>
    </submittedName>
</protein>
<dbReference type="RefSeq" id="WP_211631112.1">
    <property type="nucleotide sequence ID" value="NZ_CP073100.1"/>
</dbReference>
<dbReference type="EMBL" id="CP073100">
    <property type="protein sequence ID" value="QUE50973.1"/>
    <property type="molecule type" value="Genomic_DNA"/>
</dbReference>
<dbReference type="GO" id="GO:0010181">
    <property type="term" value="F:FMN binding"/>
    <property type="evidence" value="ECO:0007669"/>
    <property type="project" value="InterPro"/>
</dbReference>
<feature type="domain" description="DNA/pantothenate metabolism flavoprotein C-terminal" evidence="1">
    <location>
        <begin position="13"/>
        <end position="220"/>
    </location>
</feature>
<keyword evidence="3" id="KW-1185">Reference proteome</keyword>
<evidence type="ECO:0000313" key="2">
    <source>
        <dbReference type="EMBL" id="QUE50973.1"/>
    </source>
</evidence>
<dbReference type="InterPro" id="IPR007085">
    <property type="entry name" value="DNA/pantothenate-metab_flavo_C"/>
</dbReference>
<evidence type="ECO:0000259" key="1">
    <source>
        <dbReference type="Pfam" id="PF04127"/>
    </source>
</evidence>
<organism evidence="2 3">
    <name type="scientific">Luteolibacter ambystomatis</name>
    <dbReference type="NCBI Taxonomy" id="2824561"/>
    <lineage>
        <taxon>Bacteria</taxon>
        <taxon>Pseudomonadati</taxon>
        <taxon>Verrucomicrobiota</taxon>
        <taxon>Verrucomicrobiia</taxon>
        <taxon>Verrucomicrobiales</taxon>
        <taxon>Verrucomicrobiaceae</taxon>
        <taxon>Luteolibacter</taxon>
    </lineage>
</organism>
<keyword evidence="2" id="KW-0436">Ligase</keyword>
<dbReference type="GO" id="GO:0015937">
    <property type="term" value="P:coenzyme A biosynthetic process"/>
    <property type="evidence" value="ECO:0007669"/>
    <property type="project" value="InterPro"/>
</dbReference>
<dbReference type="Gene3D" id="3.40.50.10300">
    <property type="entry name" value="CoaB-like"/>
    <property type="match status" value="1"/>
</dbReference>
<proteinExistence type="predicted"/>
<dbReference type="GO" id="GO:0004632">
    <property type="term" value="F:phosphopantothenate--cysteine ligase activity"/>
    <property type="evidence" value="ECO:0007669"/>
    <property type="project" value="UniProtKB-EC"/>
</dbReference>
<accession>A0A975G8L5</accession>
<name>A0A975G8L5_9BACT</name>
<sequence>MTCTRDREDQTPGVNVLVTAGPTREPIDPVRYLSNRSSGKMGYAIAHAFAHEGHRVLLISGPTSQPIPDHVDYLPVTTAEEMHQAVSRHIARMDIAIFAAAVADYTPAHVEPQKIKKTGARLTLELVRTRDILGSAREPFGFTGTLVGFAAETENLEQNARHKLSSKNCDLIVANDVSQPGTGFDSDRNEVILVYPDRSVALPADDKVHLANHLAEAILELAAGKADR</sequence>
<dbReference type="GO" id="GO:0015941">
    <property type="term" value="P:pantothenate catabolic process"/>
    <property type="evidence" value="ECO:0007669"/>
    <property type="project" value="InterPro"/>
</dbReference>